<evidence type="ECO:0000313" key="7">
    <source>
        <dbReference type="EMBL" id="ERJ17941.1"/>
    </source>
</evidence>
<dbReference type="NCBIfam" id="NF008726">
    <property type="entry name" value="PRK11728.1"/>
    <property type="match status" value="1"/>
</dbReference>
<gene>
    <name evidence="7" type="primary">lhgO</name>
    <name evidence="7" type="ORF">SSPSH_003303</name>
</gene>
<dbReference type="Gene3D" id="3.50.50.60">
    <property type="entry name" value="FAD/NAD(P)-binding domain"/>
    <property type="match status" value="1"/>
</dbReference>
<dbReference type="InterPro" id="IPR006076">
    <property type="entry name" value="FAD-dep_OxRdtase"/>
</dbReference>
<name>U2E205_9GAMM</name>
<sequence length="396" mass="42759">MYDFIVIGGGIVGLATARELLHRHPGRSLLLLEKEADVAAHQTGHNSGVIHAGVYYAPDSLKARFCVAGNTATRTFCSQHGIPFDTPGKLLVATAANERAGLETLFDRIGANGIERHWLDADALAEREPAVHGVAAIHVPTSGIVDYRAVSGALASDIEAAGGEIRCDTAVQGLQEYASEVVVDTLAETLHAHQIVACAGLMADRLVRMLDIEPDFIVCPFRGEYYRLRNEHHDLVRHLIYPVPDPAMPFLGVHLTPMIDGSITVGPNAVLATAREGYRLGDFSARDTVEMLAFAGVRRMLARHIKPGIHELRNALSKRAYLAQVQRYCPDLKRADLAPHPAGVRAQAVARDGTLIGDFRFVDTPRTLHVCNAPSPAATSALPIAAHIVDRMTARG</sequence>
<comment type="similarity">
    <text evidence="5">Belongs to the L2HGDH family.</text>
</comment>
<evidence type="ECO:0000259" key="6">
    <source>
        <dbReference type="Pfam" id="PF01266"/>
    </source>
</evidence>
<dbReference type="Gene3D" id="3.30.9.10">
    <property type="entry name" value="D-Amino Acid Oxidase, subunit A, domain 2"/>
    <property type="match status" value="1"/>
</dbReference>
<dbReference type="Proteomes" id="UP000006242">
    <property type="component" value="Unassembled WGS sequence"/>
</dbReference>
<keyword evidence="2" id="KW-0285">Flavoprotein</keyword>
<evidence type="ECO:0000256" key="2">
    <source>
        <dbReference type="ARBA" id="ARBA00022630"/>
    </source>
</evidence>
<dbReference type="AlphaFoldDB" id="U2E205"/>
<comment type="cofactor">
    <cofactor evidence="1">
        <name>FAD</name>
        <dbReference type="ChEBI" id="CHEBI:57692"/>
    </cofactor>
</comment>
<protein>
    <submittedName>
        <fullName evidence="7">L-2-hydroxyglutarate oxidase LhgO protein</fullName>
        <ecNumber evidence="7">1.1.99.2</ecNumber>
    </submittedName>
</protein>
<evidence type="ECO:0000256" key="1">
    <source>
        <dbReference type="ARBA" id="ARBA00001974"/>
    </source>
</evidence>
<dbReference type="InterPro" id="IPR036188">
    <property type="entry name" value="FAD/NAD-bd_sf"/>
</dbReference>
<dbReference type="STRING" id="1033802.SSPSH_003303"/>
<dbReference type="PANTHER" id="PTHR43104">
    <property type="entry name" value="L-2-HYDROXYGLUTARATE DEHYDROGENASE, MITOCHONDRIAL"/>
    <property type="match status" value="1"/>
</dbReference>
<evidence type="ECO:0000313" key="8">
    <source>
        <dbReference type="Proteomes" id="UP000006242"/>
    </source>
</evidence>
<keyword evidence="3" id="KW-0274">FAD</keyword>
<proteinExistence type="inferred from homology"/>
<dbReference type="eggNOG" id="COG0579">
    <property type="taxonomic scope" value="Bacteria"/>
</dbReference>
<keyword evidence="8" id="KW-1185">Reference proteome</keyword>
<reference evidence="7 8" key="2">
    <citation type="journal article" date="2013" name="PLoS ONE">
        <title>INDIGO - INtegrated Data Warehouse of MIcrobial GenOmes with Examples from the Red Sea Extremophiles.</title>
        <authorList>
            <person name="Alam I."/>
            <person name="Antunes A."/>
            <person name="Kamau A.A."/>
            <person name="Ba Alawi W."/>
            <person name="Kalkatawi M."/>
            <person name="Stingl U."/>
            <person name="Bajic V.B."/>
        </authorList>
    </citation>
    <scope>NUCLEOTIDE SEQUENCE [LARGE SCALE GENOMIC DNA]</scope>
    <source>
        <strain evidence="7 8">E1L3A</strain>
    </source>
</reference>
<accession>U2E205</accession>
<reference evidence="7 8" key="1">
    <citation type="journal article" date="2011" name="J. Bacteriol.">
        <title>Genome sequence of Salinisphaera shabanensis, a gammaproteobacterium from the harsh, variable environment of the brine-seawater interface of the Shaban Deep in the Red Sea.</title>
        <authorList>
            <person name="Antunes A."/>
            <person name="Alam I."/>
            <person name="Bajic V.B."/>
            <person name="Stingl U."/>
        </authorList>
    </citation>
    <scope>NUCLEOTIDE SEQUENCE [LARGE SCALE GENOMIC DNA]</scope>
    <source>
        <strain evidence="7 8">E1L3A</strain>
    </source>
</reference>
<dbReference type="EC" id="1.1.99.2" evidence="7"/>
<dbReference type="RefSeq" id="WP_006912055.1">
    <property type="nucleotide sequence ID" value="NZ_AFNV02000026.1"/>
</dbReference>
<keyword evidence="4 7" id="KW-0560">Oxidoreductase</keyword>
<dbReference type="GO" id="GO:0047545">
    <property type="term" value="F:(S)-2-hydroxyglutarate dehydrogenase activity"/>
    <property type="evidence" value="ECO:0007669"/>
    <property type="project" value="UniProtKB-EC"/>
</dbReference>
<dbReference type="PANTHER" id="PTHR43104:SF2">
    <property type="entry name" value="L-2-HYDROXYGLUTARATE DEHYDROGENASE, MITOCHONDRIAL"/>
    <property type="match status" value="1"/>
</dbReference>
<dbReference type="GO" id="GO:0005737">
    <property type="term" value="C:cytoplasm"/>
    <property type="evidence" value="ECO:0007669"/>
    <property type="project" value="TreeGrafter"/>
</dbReference>
<evidence type="ECO:0000256" key="4">
    <source>
        <dbReference type="ARBA" id="ARBA00023002"/>
    </source>
</evidence>
<dbReference type="OrthoDB" id="9801699at2"/>
<evidence type="ECO:0000256" key="5">
    <source>
        <dbReference type="ARBA" id="ARBA00037941"/>
    </source>
</evidence>
<dbReference type="Pfam" id="PF01266">
    <property type="entry name" value="DAO"/>
    <property type="match status" value="1"/>
</dbReference>
<dbReference type="EMBL" id="AFNV02000026">
    <property type="protein sequence ID" value="ERJ17941.1"/>
    <property type="molecule type" value="Genomic_DNA"/>
</dbReference>
<organism evidence="7 8">
    <name type="scientific">Salinisphaera shabanensis E1L3A</name>
    <dbReference type="NCBI Taxonomy" id="1033802"/>
    <lineage>
        <taxon>Bacteria</taxon>
        <taxon>Pseudomonadati</taxon>
        <taxon>Pseudomonadota</taxon>
        <taxon>Gammaproteobacteria</taxon>
        <taxon>Salinisphaerales</taxon>
        <taxon>Salinisphaeraceae</taxon>
        <taxon>Salinisphaera</taxon>
    </lineage>
</organism>
<comment type="caution">
    <text evidence="7">The sequence shown here is derived from an EMBL/GenBank/DDBJ whole genome shotgun (WGS) entry which is preliminary data.</text>
</comment>
<feature type="domain" description="FAD dependent oxidoreductase" evidence="6">
    <location>
        <begin position="3"/>
        <end position="391"/>
    </location>
</feature>
<evidence type="ECO:0000256" key="3">
    <source>
        <dbReference type="ARBA" id="ARBA00022827"/>
    </source>
</evidence>
<dbReference type="SUPFAM" id="SSF51905">
    <property type="entry name" value="FAD/NAD(P)-binding domain"/>
    <property type="match status" value="1"/>
</dbReference>